<dbReference type="OrthoDB" id="5376804at2759"/>
<dbReference type="PANTHER" id="PTHR35394">
    <property type="entry name" value="DUF3176 DOMAIN-CONTAINING PROTEIN"/>
    <property type="match status" value="1"/>
</dbReference>
<feature type="transmembrane region" description="Helical" evidence="1">
    <location>
        <begin position="168"/>
        <end position="196"/>
    </location>
</feature>
<reference evidence="2" key="1">
    <citation type="journal article" date="2020" name="Stud. Mycol.">
        <title>101 Dothideomycetes genomes: a test case for predicting lifestyles and emergence of pathogens.</title>
        <authorList>
            <person name="Haridas S."/>
            <person name="Albert R."/>
            <person name="Binder M."/>
            <person name="Bloem J."/>
            <person name="Labutti K."/>
            <person name="Salamov A."/>
            <person name="Andreopoulos B."/>
            <person name="Baker S."/>
            <person name="Barry K."/>
            <person name="Bills G."/>
            <person name="Bluhm B."/>
            <person name="Cannon C."/>
            <person name="Castanera R."/>
            <person name="Culley D."/>
            <person name="Daum C."/>
            <person name="Ezra D."/>
            <person name="Gonzalez J."/>
            <person name="Henrissat B."/>
            <person name="Kuo A."/>
            <person name="Liang C."/>
            <person name="Lipzen A."/>
            <person name="Lutzoni F."/>
            <person name="Magnuson J."/>
            <person name="Mondo S."/>
            <person name="Nolan M."/>
            <person name="Ohm R."/>
            <person name="Pangilinan J."/>
            <person name="Park H.-J."/>
            <person name="Ramirez L."/>
            <person name="Alfaro M."/>
            <person name="Sun H."/>
            <person name="Tritt A."/>
            <person name="Yoshinaga Y."/>
            <person name="Zwiers L.-H."/>
            <person name="Turgeon B."/>
            <person name="Goodwin S."/>
            <person name="Spatafora J."/>
            <person name="Crous P."/>
            <person name="Grigoriev I."/>
        </authorList>
    </citation>
    <scope>NUCLEOTIDE SEQUENCE</scope>
    <source>
        <strain evidence="2">ATCC 16933</strain>
    </source>
</reference>
<dbReference type="AlphaFoldDB" id="A0A6A6P4Z7"/>
<dbReference type="Pfam" id="PF11374">
    <property type="entry name" value="DUF3176"/>
    <property type="match status" value="1"/>
</dbReference>
<organism evidence="2 3">
    <name type="scientific">Lineolata rhizophorae</name>
    <dbReference type="NCBI Taxonomy" id="578093"/>
    <lineage>
        <taxon>Eukaryota</taxon>
        <taxon>Fungi</taxon>
        <taxon>Dikarya</taxon>
        <taxon>Ascomycota</taxon>
        <taxon>Pezizomycotina</taxon>
        <taxon>Dothideomycetes</taxon>
        <taxon>Dothideomycetes incertae sedis</taxon>
        <taxon>Lineolatales</taxon>
        <taxon>Lineolataceae</taxon>
        <taxon>Lineolata</taxon>
    </lineage>
</organism>
<keyword evidence="1" id="KW-1133">Transmembrane helix</keyword>
<keyword evidence="3" id="KW-1185">Reference proteome</keyword>
<accession>A0A6A6P4Z7</accession>
<proteinExistence type="predicted"/>
<feature type="transmembrane region" description="Helical" evidence="1">
    <location>
        <begin position="42"/>
        <end position="64"/>
    </location>
</feature>
<dbReference type="PANTHER" id="PTHR35394:SF5">
    <property type="entry name" value="DUF3176 DOMAIN-CONTAINING PROTEIN"/>
    <property type="match status" value="1"/>
</dbReference>
<name>A0A6A6P4Z7_9PEZI</name>
<feature type="transmembrane region" description="Helical" evidence="1">
    <location>
        <begin position="6"/>
        <end position="30"/>
    </location>
</feature>
<keyword evidence="1" id="KW-0812">Transmembrane</keyword>
<protein>
    <submittedName>
        <fullName evidence="2">Uncharacterized protein</fullName>
    </submittedName>
</protein>
<dbReference type="Proteomes" id="UP000799766">
    <property type="component" value="Unassembled WGS sequence"/>
</dbReference>
<evidence type="ECO:0000313" key="2">
    <source>
        <dbReference type="EMBL" id="KAF2459061.1"/>
    </source>
</evidence>
<dbReference type="EMBL" id="MU001676">
    <property type="protein sequence ID" value="KAF2459061.1"/>
    <property type="molecule type" value="Genomic_DNA"/>
</dbReference>
<gene>
    <name evidence="2" type="ORF">BDY21DRAFT_282662</name>
</gene>
<keyword evidence="1" id="KW-0472">Membrane</keyword>
<feature type="transmembrane region" description="Helical" evidence="1">
    <location>
        <begin position="100"/>
        <end position="125"/>
    </location>
</feature>
<evidence type="ECO:0000256" key="1">
    <source>
        <dbReference type="SAM" id="Phobius"/>
    </source>
</evidence>
<dbReference type="InterPro" id="IPR021514">
    <property type="entry name" value="DUF3176"/>
</dbReference>
<sequence>MYKNWWFWEIAAALTSLISTSTILVVLASADGRPLSTWSLKVSLNALIAFLAAIGRLAMVVPVAECVSQAKWIYFQNRPRPLDHLELFDDASRGPLGVFWLLYGLKCQAILLSWGAFIITAFLLYDPFIQQVVAFQVQPLPTESARTVENMNSAQGIYRSGDGASAEIYVHVIWSWLVFPITLVLLALVFLTWIIWMTSKTGTAIWKSSTLPLLFSGLKGWNDVDLGVGNRVDLRGQAKVMTGIMKIADDGLLVFERV</sequence>
<evidence type="ECO:0000313" key="3">
    <source>
        <dbReference type="Proteomes" id="UP000799766"/>
    </source>
</evidence>